<dbReference type="PANTHER" id="PTHR34823">
    <property type="entry name" value="GLCNAC-BINDING PROTEIN A"/>
    <property type="match status" value="1"/>
</dbReference>
<dbReference type="InterPro" id="IPR008965">
    <property type="entry name" value="CBM2/CBM3_carb-bd_dom_sf"/>
</dbReference>
<dbReference type="Proteomes" id="UP000246635">
    <property type="component" value="Unassembled WGS sequence"/>
</dbReference>
<evidence type="ECO:0000313" key="8">
    <source>
        <dbReference type="Proteomes" id="UP000246635"/>
    </source>
</evidence>
<keyword evidence="2" id="KW-0378">Hydrolase</keyword>
<sequence length="706" mass="74900">MTLRFGLKQPSSKIMRLIVGSSALLLVLVCSLLLTDRAWAHGWVDDSRADLCMDGVNVNCGAVMYEPWSVEGRGDFPEIGVPDGQITGGGKYAPLFEQTATRWAKVDMSGGPFTFHWSIVAHHSTNRWDYYITKPDWDPNEPITRDDLELFCRYEDNSAIPPDDVYHDCVIPNDREGYHVIIGVWDIFDTINAFYQAIDVNLSIDPSQPTTPAPGYAGDPNRFGEIRDWSVIRPYNAGEQVVYNGYIWQAKWWNLGQEPGTADAWQQIGPVTENPTLPGEPTNLTATAGNTQVSLSWAATTGATSYTLKRSTTSGGPYTDVATVTTTSYLDTGLTNGTTYYYVVSAANSVGSSGNSTQATATPAGAATQAPAAPTGLSTMGHDSHVMLSWAASTDATSYTVKRATVSGGPYTDIATVTSTNYTDLGVTNGTTYYYVVSASNSVGTSANSAQASATPTSGAAMEAPAAPTGVTATAGNAQVTLTWSASADATSYTVKRALVSGGPYTDVATVTTTSYVNTGLTNGTTYYYVVSASNSMGSSANSSQASAAPTSGSSTTGGLIVQYRATDTNAADNQIKASFVIKNTGSTSVDLSTLKIRYYFTKDGTAAMNGWIDWAQIGSSNVNITFGTTSGTNADTYVELSFTSGAGSILAAGQSGEIQLRMSKSDWSNFDESNDYSYDGTKTSFTDWNKVALFQNGTLVWGTTP</sequence>
<dbReference type="InterPro" id="IPR003610">
    <property type="entry name" value="CBM5/12"/>
</dbReference>
<dbReference type="InterPro" id="IPR001956">
    <property type="entry name" value="CBM3"/>
</dbReference>
<organism evidence="7 8">
    <name type="scientific">Paenibacillus cellulosilyticus</name>
    <dbReference type="NCBI Taxonomy" id="375489"/>
    <lineage>
        <taxon>Bacteria</taxon>
        <taxon>Bacillati</taxon>
        <taxon>Bacillota</taxon>
        <taxon>Bacilli</taxon>
        <taxon>Bacillales</taxon>
        <taxon>Paenibacillaceae</taxon>
        <taxon>Paenibacillus</taxon>
    </lineage>
</organism>
<dbReference type="InterPro" id="IPR013783">
    <property type="entry name" value="Ig-like_fold"/>
</dbReference>
<evidence type="ECO:0000313" key="7">
    <source>
        <dbReference type="EMBL" id="PWV99755.1"/>
    </source>
</evidence>
<dbReference type="CDD" id="cd12215">
    <property type="entry name" value="ChiC_BD"/>
    <property type="match status" value="1"/>
</dbReference>
<dbReference type="SUPFAM" id="SSF81296">
    <property type="entry name" value="E set domains"/>
    <property type="match status" value="1"/>
</dbReference>
<accession>A0A2V2YRF6</accession>
<dbReference type="PROSITE" id="PS50853">
    <property type="entry name" value="FN3"/>
    <property type="match status" value="3"/>
</dbReference>
<feature type="domain" description="Fibronectin type-III" evidence="5">
    <location>
        <begin position="464"/>
        <end position="554"/>
    </location>
</feature>
<dbReference type="InterPro" id="IPR036116">
    <property type="entry name" value="FN3_sf"/>
</dbReference>
<dbReference type="InterPro" id="IPR014756">
    <property type="entry name" value="Ig_E-set"/>
</dbReference>
<feature type="domain" description="Fibronectin type-III" evidence="5">
    <location>
        <begin position="370"/>
        <end position="460"/>
    </location>
</feature>
<dbReference type="SMR" id="A0A2V2YRF6"/>
<protein>
    <submittedName>
        <fullName evidence="7">Fibronectin type III domain protein</fullName>
    </submittedName>
</protein>
<dbReference type="GO" id="GO:0000272">
    <property type="term" value="P:polysaccharide catabolic process"/>
    <property type="evidence" value="ECO:0007669"/>
    <property type="project" value="UniProtKB-KW"/>
</dbReference>
<dbReference type="SUPFAM" id="SSF49384">
    <property type="entry name" value="Carbohydrate-binding domain"/>
    <property type="match status" value="1"/>
</dbReference>
<dbReference type="SMART" id="SM01067">
    <property type="entry name" value="CBM_3"/>
    <property type="match status" value="1"/>
</dbReference>
<evidence type="ECO:0000256" key="2">
    <source>
        <dbReference type="ARBA" id="ARBA00022801"/>
    </source>
</evidence>
<keyword evidence="8" id="KW-1185">Reference proteome</keyword>
<dbReference type="Gene3D" id="2.60.40.10">
    <property type="entry name" value="Immunoglobulins"/>
    <property type="match status" value="3"/>
</dbReference>
<evidence type="ECO:0000256" key="4">
    <source>
        <dbReference type="SAM" id="MobiDB-lite"/>
    </source>
</evidence>
<dbReference type="Pfam" id="PF03067">
    <property type="entry name" value="LPMO_10"/>
    <property type="match status" value="1"/>
</dbReference>
<reference evidence="7 8" key="1">
    <citation type="submission" date="2018-05" db="EMBL/GenBank/DDBJ databases">
        <title>Genomic Encyclopedia of Type Strains, Phase III (KMG-III): the genomes of soil and plant-associated and newly described type strains.</title>
        <authorList>
            <person name="Whitman W."/>
        </authorList>
    </citation>
    <scope>NUCLEOTIDE SEQUENCE [LARGE SCALE GENOMIC DNA]</scope>
    <source>
        <strain evidence="7 8">CECT 5696</strain>
    </source>
</reference>
<dbReference type="Gene3D" id="2.10.10.20">
    <property type="entry name" value="Carbohydrate-binding module superfamily 5/12"/>
    <property type="match status" value="1"/>
</dbReference>
<comment type="caution">
    <text evidence="7">The sequence shown here is derived from an EMBL/GenBank/DDBJ whole genome shotgun (WGS) entry which is preliminary data.</text>
</comment>
<name>A0A2V2YRF6_9BACL</name>
<dbReference type="RefSeq" id="WP_245946760.1">
    <property type="nucleotide sequence ID" value="NZ_CP054612.1"/>
</dbReference>
<dbReference type="InterPro" id="IPR036966">
    <property type="entry name" value="CBM3_sf"/>
</dbReference>
<dbReference type="GO" id="GO:0005576">
    <property type="term" value="C:extracellular region"/>
    <property type="evidence" value="ECO:0007669"/>
    <property type="project" value="InterPro"/>
</dbReference>
<dbReference type="GO" id="GO:0004553">
    <property type="term" value="F:hydrolase activity, hydrolyzing O-glycosyl compounds"/>
    <property type="evidence" value="ECO:0007669"/>
    <property type="project" value="InterPro"/>
</dbReference>
<dbReference type="PROSITE" id="PS51172">
    <property type="entry name" value="CBM3"/>
    <property type="match status" value="1"/>
</dbReference>
<evidence type="ECO:0000256" key="1">
    <source>
        <dbReference type="ARBA" id="ARBA00022729"/>
    </source>
</evidence>
<evidence type="ECO:0000259" key="5">
    <source>
        <dbReference type="PROSITE" id="PS50853"/>
    </source>
</evidence>
<dbReference type="CDD" id="cd00063">
    <property type="entry name" value="FN3"/>
    <property type="match status" value="3"/>
</dbReference>
<dbReference type="Gene3D" id="2.70.50.50">
    <property type="entry name" value="chitin-binding protein cbp21"/>
    <property type="match status" value="1"/>
</dbReference>
<dbReference type="CDD" id="cd21177">
    <property type="entry name" value="LPMO_AA10"/>
    <property type="match status" value="1"/>
</dbReference>
<dbReference type="Pfam" id="PF00942">
    <property type="entry name" value="CBM_3"/>
    <property type="match status" value="1"/>
</dbReference>
<keyword evidence="1" id="KW-0732">Signal</keyword>
<dbReference type="Gene3D" id="2.60.40.710">
    <property type="entry name" value="Endoglucanase-like"/>
    <property type="match status" value="1"/>
</dbReference>
<dbReference type="SUPFAM" id="SSF49265">
    <property type="entry name" value="Fibronectin type III"/>
    <property type="match status" value="2"/>
</dbReference>
<dbReference type="Pfam" id="PF00041">
    <property type="entry name" value="fn3"/>
    <property type="match status" value="2"/>
</dbReference>
<dbReference type="SMART" id="SM00495">
    <property type="entry name" value="ChtBD3"/>
    <property type="match status" value="1"/>
</dbReference>
<keyword evidence="3" id="KW-0624">Polysaccharide degradation</keyword>
<gene>
    <name evidence="7" type="ORF">DFQ01_113129</name>
</gene>
<dbReference type="InterPro" id="IPR036573">
    <property type="entry name" value="CBM_sf_5/12"/>
</dbReference>
<dbReference type="SUPFAM" id="SSF51055">
    <property type="entry name" value="Carbohydrate binding domain"/>
    <property type="match status" value="1"/>
</dbReference>
<dbReference type="AlphaFoldDB" id="A0A2V2YRF6"/>
<feature type="domain" description="Fibronectin type-III" evidence="5">
    <location>
        <begin position="277"/>
        <end position="366"/>
    </location>
</feature>
<dbReference type="InterPro" id="IPR051024">
    <property type="entry name" value="GlcNAc_Chitin_IntDeg"/>
</dbReference>
<dbReference type="InterPro" id="IPR003961">
    <property type="entry name" value="FN3_dom"/>
</dbReference>
<dbReference type="InterPro" id="IPR004302">
    <property type="entry name" value="Cellulose/chitin-bd_N"/>
</dbReference>
<dbReference type="GO" id="GO:0030248">
    <property type="term" value="F:cellulose binding"/>
    <property type="evidence" value="ECO:0007669"/>
    <property type="project" value="InterPro"/>
</dbReference>
<dbReference type="SMART" id="SM00060">
    <property type="entry name" value="FN3"/>
    <property type="match status" value="3"/>
</dbReference>
<evidence type="ECO:0000256" key="3">
    <source>
        <dbReference type="ARBA" id="ARBA00023326"/>
    </source>
</evidence>
<evidence type="ECO:0000259" key="6">
    <source>
        <dbReference type="PROSITE" id="PS51172"/>
    </source>
</evidence>
<feature type="region of interest" description="Disordered" evidence="4">
    <location>
        <begin position="352"/>
        <end position="372"/>
    </location>
</feature>
<dbReference type="EMBL" id="QGTQ01000013">
    <property type="protein sequence ID" value="PWV99755.1"/>
    <property type="molecule type" value="Genomic_DNA"/>
</dbReference>
<feature type="domain" description="CBM3" evidence="6">
    <location>
        <begin position="556"/>
        <end position="706"/>
    </location>
</feature>
<proteinExistence type="predicted"/>
<keyword evidence="3" id="KW-0119">Carbohydrate metabolism</keyword>
<dbReference type="PANTHER" id="PTHR34823:SF1">
    <property type="entry name" value="CHITIN-BINDING TYPE-4 DOMAIN-CONTAINING PROTEIN"/>
    <property type="match status" value="1"/>
</dbReference>